<reference evidence="4" key="1">
    <citation type="submission" date="2012-06" db="EMBL/GenBank/DDBJ databases">
        <title>The genome sequence of Coniosporium apollinis CBS 100218.</title>
        <authorList>
            <consortium name="The Broad Institute Genome Sequencing Platform"/>
            <person name="Cuomo C."/>
            <person name="Gorbushina A."/>
            <person name="Noack S."/>
            <person name="Walker B."/>
            <person name="Young S.K."/>
            <person name="Zeng Q."/>
            <person name="Gargeya S."/>
            <person name="Fitzgerald M."/>
            <person name="Haas B."/>
            <person name="Abouelleil A."/>
            <person name="Alvarado L."/>
            <person name="Arachchi H.M."/>
            <person name="Berlin A.M."/>
            <person name="Chapman S.B."/>
            <person name="Goldberg J."/>
            <person name="Griggs A."/>
            <person name="Gujja S."/>
            <person name="Hansen M."/>
            <person name="Howarth C."/>
            <person name="Imamovic A."/>
            <person name="Larimer J."/>
            <person name="McCowan C."/>
            <person name="Montmayeur A."/>
            <person name="Murphy C."/>
            <person name="Neiman D."/>
            <person name="Pearson M."/>
            <person name="Priest M."/>
            <person name="Roberts A."/>
            <person name="Saif S."/>
            <person name="Shea T."/>
            <person name="Sisk P."/>
            <person name="Sykes S."/>
            <person name="Wortman J."/>
            <person name="Nusbaum C."/>
            <person name="Birren B."/>
        </authorList>
    </citation>
    <scope>NUCLEOTIDE SEQUENCE [LARGE SCALE GENOMIC DNA]</scope>
    <source>
        <strain evidence="4">CBS 100218</strain>
    </source>
</reference>
<dbReference type="GeneID" id="19906046"/>
<dbReference type="EMBL" id="JH767615">
    <property type="protein sequence ID" value="EON69475.1"/>
    <property type="molecule type" value="Genomic_DNA"/>
</dbReference>
<protein>
    <submittedName>
        <fullName evidence="3">Uncharacterized protein</fullName>
    </submittedName>
</protein>
<dbReference type="AlphaFoldDB" id="R7Z5L2"/>
<dbReference type="OMA" id="IDVDPCT"/>
<organism evidence="3 4">
    <name type="scientific">Coniosporium apollinis (strain CBS 100218)</name>
    <name type="common">Rock-inhabiting black yeast</name>
    <dbReference type="NCBI Taxonomy" id="1168221"/>
    <lineage>
        <taxon>Eukaryota</taxon>
        <taxon>Fungi</taxon>
        <taxon>Dikarya</taxon>
        <taxon>Ascomycota</taxon>
        <taxon>Pezizomycotina</taxon>
        <taxon>Dothideomycetes</taxon>
        <taxon>Dothideomycetes incertae sedis</taxon>
        <taxon>Coniosporium</taxon>
    </lineage>
</organism>
<gene>
    <name evidence="3" type="ORF">W97_08735</name>
</gene>
<sequence>MSSWFTAGLLLSARFLQAFAAVTPFSTVGSIDGLSAGSEFNSGGTLSVNGYSITVPDNLIVQFPAAWVPWKDVVAAGFNGYEVSVVGNVVDGRAIAGQIELAQLLLHAGSGYVESINNAAGSMKIAGGPTIKINDPNKVYSVGYTGNPLFTADDENPSITAFSGFPMCIPRSANDDLCPSSNRPAGQRRFTAPDPLKMAPFAVGDFLEFSGIKVGGEIICFEIAALNVQILSSSPAFIRMEDAIIGVYDGQANAEWGDSRFIGVLSDCSASVTISAIDVDPCTGEETDRTIGSASPKAGDPRCKWTFRADSTTLSKYTREYRIKVSTGTKMTQNGIMAGQYVQPVTEWIFPELATPGAEPPLHTFNQFTHLVNGIVDGERQFGQLKPWPGANPPAPAQACSGPVTPADPAPVTPPETTPGDTTTPVDPVAPVVEAPVANAGVDIAQRPGVLVTLQGSNTNDKIAAADLVYAWTQISGPTGITLAGANTAKATFTAPTQADAVTNREFQLTVSRKSDATIKSTDTVVVKIDKAIKDVVTITSYTHTNSNSGTISVTAQTNVIDGSVTSMSLVLSGRTTVAMTNQQGGKWSYNARSTNRPTSVLVRSPLGGTDSKTAVTAKRRSVLERRDEMSAARL</sequence>
<evidence type="ECO:0000256" key="1">
    <source>
        <dbReference type="SAM" id="MobiDB-lite"/>
    </source>
</evidence>
<feature type="signal peptide" evidence="2">
    <location>
        <begin position="1"/>
        <end position="20"/>
    </location>
</feature>
<feature type="compositionally biased region" description="Pro residues" evidence="1">
    <location>
        <begin position="406"/>
        <end position="417"/>
    </location>
</feature>
<keyword evidence="4" id="KW-1185">Reference proteome</keyword>
<dbReference type="Proteomes" id="UP000016924">
    <property type="component" value="Unassembled WGS sequence"/>
</dbReference>
<dbReference type="OrthoDB" id="2129641at2759"/>
<dbReference type="InterPro" id="IPR013783">
    <property type="entry name" value="Ig-like_fold"/>
</dbReference>
<evidence type="ECO:0000313" key="3">
    <source>
        <dbReference type="EMBL" id="EON69475.1"/>
    </source>
</evidence>
<dbReference type="Gene3D" id="2.60.40.10">
    <property type="entry name" value="Immunoglobulins"/>
    <property type="match status" value="1"/>
</dbReference>
<dbReference type="HOGENOM" id="CLU_029382_1_0_1"/>
<dbReference type="eggNOG" id="ENOG502SJ92">
    <property type="taxonomic scope" value="Eukaryota"/>
</dbReference>
<dbReference type="RefSeq" id="XP_007784792.1">
    <property type="nucleotide sequence ID" value="XM_007786602.1"/>
</dbReference>
<name>R7Z5L2_CONA1</name>
<keyword evidence="2" id="KW-0732">Signal</keyword>
<dbReference type="Pfam" id="PF22352">
    <property type="entry name" value="K319L-like_PKD"/>
    <property type="match status" value="1"/>
</dbReference>
<evidence type="ECO:0000256" key="2">
    <source>
        <dbReference type="SAM" id="SignalP"/>
    </source>
</evidence>
<evidence type="ECO:0000313" key="4">
    <source>
        <dbReference type="Proteomes" id="UP000016924"/>
    </source>
</evidence>
<feature type="chain" id="PRO_5004461434" evidence="2">
    <location>
        <begin position="21"/>
        <end position="635"/>
    </location>
</feature>
<feature type="region of interest" description="Disordered" evidence="1">
    <location>
        <begin position="383"/>
        <end position="425"/>
    </location>
</feature>
<proteinExistence type="predicted"/>
<accession>R7Z5L2</accession>